<gene>
    <name evidence="1" type="ORF">ARMGADRAFT_1087190</name>
</gene>
<dbReference type="InParanoid" id="A0A2H3D2G5"/>
<dbReference type="Proteomes" id="UP000217790">
    <property type="component" value="Unassembled WGS sequence"/>
</dbReference>
<organism evidence="1 2">
    <name type="scientific">Armillaria gallica</name>
    <name type="common">Bulbous honey fungus</name>
    <name type="synonym">Armillaria bulbosa</name>
    <dbReference type="NCBI Taxonomy" id="47427"/>
    <lineage>
        <taxon>Eukaryota</taxon>
        <taxon>Fungi</taxon>
        <taxon>Dikarya</taxon>
        <taxon>Basidiomycota</taxon>
        <taxon>Agaricomycotina</taxon>
        <taxon>Agaricomycetes</taxon>
        <taxon>Agaricomycetidae</taxon>
        <taxon>Agaricales</taxon>
        <taxon>Marasmiineae</taxon>
        <taxon>Physalacriaceae</taxon>
        <taxon>Armillaria</taxon>
    </lineage>
</organism>
<dbReference type="AlphaFoldDB" id="A0A2H3D2G5"/>
<reference evidence="2" key="1">
    <citation type="journal article" date="2017" name="Nat. Ecol. Evol.">
        <title>Genome expansion and lineage-specific genetic innovations in the forest pathogenic fungi Armillaria.</title>
        <authorList>
            <person name="Sipos G."/>
            <person name="Prasanna A.N."/>
            <person name="Walter M.C."/>
            <person name="O'Connor E."/>
            <person name="Balint B."/>
            <person name="Krizsan K."/>
            <person name="Kiss B."/>
            <person name="Hess J."/>
            <person name="Varga T."/>
            <person name="Slot J."/>
            <person name="Riley R."/>
            <person name="Boka B."/>
            <person name="Rigling D."/>
            <person name="Barry K."/>
            <person name="Lee J."/>
            <person name="Mihaltcheva S."/>
            <person name="LaButti K."/>
            <person name="Lipzen A."/>
            <person name="Waldron R."/>
            <person name="Moloney N.M."/>
            <person name="Sperisen C."/>
            <person name="Kredics L."/>
            <person name="Vagvoelgyi C."/>
            <person name="Patrignani A."/>
            <person name="Fitzpatrick D."/>
            <person name="Nagy I."/>
            <person name="Doyle S."/>
            <person name="Anderson J.B."/>
            <person name="Grigoriev I.V."/>
            <person name="Gueldener U."/>
            <person name="Muensterkoetter M."/>
            <person name="Nagy L.G."/>
        </authorList>
    </citation>
    <scope>NUCLEOTIDE SEQUENCE [LARGE SCALE GENOMIC DNA]</scope>
    <source>
        <strain evidence="2">Ar21-2</strain>
    </source>
</reference>
<accession>A0A2H3D2G5</accession>
<proteinExistence type="predicted"/>
<keyword evidence="2" id="KW-1185">Reference proteome</keyword>
<dbReference type="EMBL" id="KZ293689">
    <property type="protein sequence ID" value="PBK85612.1"/>
    <property type="molecule type" value="Genomic_DNA"/>
</dbReference>
<evidence type="ECO:0000313" key="2">
    <source>
        <dbReference type="Proteomes" id="UP000217790"/>
    </source>
</evidence>
<dbReference type="OrthoDB" id="3010635at2759"/>
<sequence length="78" mass="8313">MPPANFLINESNAQNANDNCGNGSRSLVTNAEDCVDRPAQDCTSDDVVQLGFSGRRPGLPESPPPLRASLLAHPVKRI</sequence>
<protein>
    <submittedName>
        <fullName evidence="1">Uncharacterized protein</fullName>
    </submittedName>
</protein>
<name>A0A2H3D2G5_ARMGA</name>
<evidence type="ECO:0000313" key="1">
    <source>
        <dbReference type="EMBL" id="PBK85612.1"/>
    </source>
</evidence>